<dbReference type="EC" id="2.4.-.-" evidence="3"/>
<dbReference type="Pfam" id="PF00535">
    <property type="entry name" value="Glycos_transf_2"/>
    <property type="match status" value="1"/>
</dbReference>
<organism evidence="3 4">
    <name type="scientific">Pseudalkalibacillus berkeleyi</name>
    <dbReference type="NCBI Taxonomy" id="1069813"/>
    <lineage>
        <taxon>Bacteria</taxon>
        <taxon>Bacillati</taxon>
        <taxon>Bacillota</taxon>
        <taxon>Bacilli</taxon>
        <taxon>Bacillales</taxon>
        <taxon>Fictibacillaceae</taxon>
        <taxon>Pseudalkalibacillus</taxon>
    </lineage>
</organism>
<evidence type="ECO:0000313" key="3">
    <source>
        <dbReference type="EMBL" id="MCF6138717.1"/>
    </source>
</evidence>
<comment type="similarity">
    <text evidence="1">Belongs to the glycosyltransferase 2 family.</text>
</comment>
<accession>A0ABS9H143</accession>
<comment type="caution">
    <text evidence="3">The sequence shown here is derived from an EMBL/GenBank/DDBJ whole genome shotgun (WGS) entry which is preliminary data.</text>
</comment>
<gene>
    <name evidence="3" type="ORF">L2716_13355</name>
</gene>
<dbReference type="GO" id="GO:0016757">
    <property type="term" value="F:glycosyltransferase activity"/>
    <property type="evidence" value="ECO:0007669"/>
    <property type="project" value="UniProtKB-KW"/>
</dbReference>
<proteinExistence type="inferred from homology"/>
<reference evidence="3 4" key="1">
    <citation type="submission" date="2022-01" db="EMBL/GenBank/DDBJ databases">
        <title>Alkalihalobacillus sp. EGI L200015, a novel bacterium isolated from a salt lake sediment.</title>
        <authorList>
            <person name="Gao L."/>
            <person name="Fang B.-Z."/>
            <person name="Li W.-J."/>
        </authorList>
    </citation>
    <scope>NUCLEOTIDE SEQUENCE [LARGE SCALE GENOMIC DNA]</scope>
    <source>
        <strain evidence="3 4">KCTC 12718</strain>
    </source>
</reference>
<dbReference type="InterPro" id="IPR001173">
    <property type="entry name" value="Glyco_trans_2-like"/>
</dbReference>
<protein>
    <submittedName>
        <fullName evidence="3">Glycosyltransferase</fullName>
        <ecNumber evidence="3">2.4.-.-</ecNumber>
    </submittedName>
</protein>
<keyword evidence="3" id="KW-0328">Glycosyltransferase</keyword>
<dbReference type="PANTHER" id="PTHR22916">
    <property type="entry name" value="GLYCOSYLTRANSFERASE"/>
    <property type="match status" value="1"/>
</dbReference>
<evidence type="ECO:0000259" key="2">
    <source>
        <dbReference type="Pfam" id="PF00535"/>
    </source>
</evidence>
<keyword evidence="3" id="KW-0808">Transferase</keyword>
<dbReference type="PANTHER" id="PTHR22916:SF3">
    <property type="entry name" value="UDP-GLCNAC:BETAGAL BETA-1,3-N-ACETYLGLUCOSAMINYLTRANSFERASE-LIKE PROTEIN 1"/>
    <property type="match status" value="1"/>
</dbReference>
<dbReference type="InterPro" id="IPR029044">
    <property type="entry name" value="Nucleotide-diphossugar_trans"/>
</dbReference>
<dbReference type="Gene3D" id="3.90.550.10">
    <property type="entry name" value="Spore Coat Polysaccharide Biosynthesis Protein SpsA, Chain A"/>
    <property type="match status" value="1"/>
</dbReference>
<dbReference type="SUPFAM" id="SSF53448">
    <property type="entry name" value="Nucleotide-diphospho-sugar transferases"/>
    <property type="match status" value="1"/>
</dbReference>
<evidence type="ECO:0000313" key="4">
    <source>
        <dbReference type="Proteomes" id="UP001649381"/>
    </source>
</evidence>
<dbReference type="Proteomes" id="UP001649381">
    <property type="component" value="Unassembled WGS sequence"/>
</dbReference>
<sequence length="325" mass="37862">MLISVVMSVFNGEDYLIEAVESILTQSYKNIEFIIVNDGSTDGTQDLLDSIKDNRVQIIHQKENRGTPIGLNLAISMSKGNWIAIQDADDISMPTRIEHQVNFIKQNTDVRIVSSLVECIPGKQKIPLRQLINMASGFNYSQSHQEIMDNRYLGCPFCHGSVMYSKALFYEVGGYDPDYRICQDYDLWLRMLNKDRAYKLPKCLYQYRVHHGSISQRNNLTMYIQIWKLITSDIIRQFVKKGINHPTFIIIGSKENCKKYEEHVVMDSQFQIVDYLYDPKPVELNSNQVDAIIFLDTNRYNRMFNQLIQNGWTKNQNLFKVWTDL</sequence>
<dbReference type="RefSeq" id="WP_236336388.1">
    <property type="nucleotide sequence ID" value="NZ_JAKIJS010000001.1"/>
</dbReference>
<evidence type="ECO:0000256" key="1">
    <source>
        <dbReference type="ARBA" id="ARBA00006739"/>
    </source>
</evidence>
<keyword evidence="4" id="KW-1185">Reference proteome</keyword>
<dbReference type="EMBL" id="JAKIJS010000001">
    <property type="protein sequence ID" value="MCF6138717.1"/>
    <property type="molecule type" value="Genomic_DNA"/>
</dbReference>
<feature type="domain" description="Glycosyltransferase 2-like" evidence="2">
    <location>
        <begin position="4"/>
        <end position="163"/>
    </location>
</feature>
<name>A0ABS9H143_9BACL</name>